<evidence type="ECO:0000256" key="10">
    <source>
        <dbReference type="RuleBase" id="RU361207"/>
    </source>
</evidence>
<reference evidence="11 12" key="1">
    <citation type="submission" date="2020-08" db="EMBL/GenBank/DDBJ databases">
        <title>Genome public.</title>
        <authorList>
            <person name="Liu C."/>
            <person name="Sun Q."/>
        </authorList>
    </citation>
    <scope>NUCLEOTIDE SEQUENCE [LARGE SCALE GENOMIC DNA]</scope>
    <source>
        <strain evidence="11 12">NSJ-37</strain>
    </source>
</reference>
<evidence type="ECO:0000256" key="2">
    <source>
        <dbReference type="ARBA" id="ARBA00005684"/>
    </source>
</evidence>
<evidence type="ECO:0000256" key="1">
    <source>
        <dbReference type="ARBA" id="ARBA00000439"/>
    </source>
</evidence>
<dbReference type="PANTHER" id="PTHR32438:SF5">
    <property type="entry name" value="4-ALPHA-GLUCANOTRANSFERASE DPE1, CHLOROPLASTIC_AMYLOPLASTIC"/>
    <property type="match status" value="1"/>
</dbReference>
<dbReference type="Pfam" id="PF02446">
    <property type="entry name" value="Glyco_hydro_77"/>
    <property type="match status" value="1"/>
</dbReference>
<dbReference type="InterPro" id="IPR017853">
    <property type="entry name" value="GH"/>
</dbReference>
<dbReference type="Gene3D" id="3.20.20.80">
    <property type="entry name" value="Glycosidases"/>
    <property type="match status" value="1"/>
</dbReference>
<sequence length="505" mass="58552">MEQKSKRLERGAGILLPISSLPSPYGIGSLGKEAYHFVDQLEEAGQKYWQVLPVGPTSFGDSPYQSFSTFAGNPYFIDLDLLQKEGLLEKEEIQKIDWGELVYDVDYQKMYVNRFGILKKAFLRWQEKSSSDYQDFVHKNQEWLEDYSLFMSCKDYFGGVEWLSWSEDIRCRKETALKYYRQLLKEKMEFWCFVQYKFFEQWNTLKKYANQKGIQIIGDIPIYVALDSADVWANPGQYQLDETLHPIDVAGCPPDAFSDYGQKWGNPIYDWDIMEKDHFTWWKKRIKAAGSMYDVVRIDHFIGIVRYYAIPAEGVPVDGAFRKGPGEKLIKAIDEAIGDAKVIAEDLGVVVPGVRQLLKQSGYPGMKILEFAFDGKRNNEYLPHNYERNCVVYSGTHDNETLLGYFDSLPEEGYEYLLDYTGLCISDKICSEFKEKLANAVIRLAYQSVADTVILQMQDILKKDNDARMNLPSTIGQNWRWRLKRGEFGEKEIKFLGKMADIYDR</sequence>
<dbReference type="SUPFAM" id="SSF51445">
    <property type="entry name" value="(Trans)glycosidases"/>
    <property type="match status" value="1"/>
</dbReference>
<comment type="catalytic activity">
    <reaction evidence="1 10">
        <text>Transfers a segment of a (1-&gt;4)-alpha-D-glucan to a new position in an acceptor, which may be glucose or a (1-&gt;4)-alpha-D-glucan.</text>
        <dbReference type="EC" id="2.4.1.25"/>
    </reaction>
</comment>
<keyword evidence="7 10" id="KW-0119">Carbohydrate metabolism</keyword>
<organism evidence="11 12">
    <name type="scientific">Jutongia huaianensis</name>
    <dbReference type="NCBI Taxonomy" id="2763668"/>
    <lineage>
        <taxon>Bacteria</taxon>
        <taxon>Bacillati</taxon>
        <taxon>Bacillota</taxon>
        <taxon>Clostridia</taxon>
        <taxon>Lachnospirales</taxon>
        <taxon>Lachnospiraceae</taxon>
        <taxon>Jutongia</taxon>
    </lineage>
</organism>
<comment type="similarity">
    <text evidence="2 10">Belongs to the disproportionating enzyme family.</text>
</comment>
<dbReference type="InterPro" id="IPR003385">
    <property type="entry name" value="Glyco_hydro_77"/>
</dbReference>
<evidence type="ECO:0000256" key="7">
    <source>
        <dbReference type="ARBA" id="ARBA00023277"/>
    </source>
</evidence>
<keyword evidence="6 10" id="KW-0808">Transferase</keyword>
<keyword evidence="5 10" id="KW-0328">Glycosyltransferase</keyword>
<evidence type="ECO:0000256" key="6">
    <source>
        <dbReference type="ARBA" id="ARBA00022679"/>
    </source>
</evidence>
<proteinExistence type="inferred from homology"/>
<name>A0ABR7N3L1_9FIRM</name>
<keyword evidence="12" id="KW-1185">Reference proteome</keyword>
<comment type="caution">
    <text evidence="11">The sequence shown here is derived from an EMBL/GenBank/DDBJ whole genome shotgun (WGS) entry which is preliminary data.</text>
</comment>
<evidence type="ECO:0000313" key="12">
    <source>
        <dbReference type="Proteomes" id="UP000606193"/>
    </source>
</evidence>
<evidence type="ECO:0000256" key="5">
    <source>
        <dbReference type="ARBA" id="ARBA00022676"/>
    </source>
</evidence>
<evidence type="ECO:0000313" key="11">
    <source>
        <dbReference type="EMBL" id="MBC8563217.1"/>
    </source>
</evidence>
<dbReference type="NCBIfam" id="TIGR00217">
    <property type="entry name" value="malQ"/>
    <property type="match status" value="1"/>
</dbReference>
<evidence type="ECO:0000256" key="8">
    <source>
        <dbReference type="ARBA" id="ARBA00031423"/>
    </source>
</evidence>
<accession>A0ABR7N3L1</accession>
<evidence type="ECO:0000256" key="9">
    <source>
        <dbReference type="ARBA" id="ARBA00031501"/>
    </source>
</evidence>
<evidence type="ECO:0000256" key="4">
    <source>
        <dbReference type="ARBA" id="ARBA00020295"/>
    </source>
</evidence>
<gene>
    <name evidence="11" type="primary">malQ</name>
    <name evidence="11" type="ORF">H8704_11390</name>
</gene>
<evidence type="ECO:0000256" key="3">
    <source>
        <dbReference type="ARBA" id="ARBA00012560"/>
    </source>
</evidence>
<dbReference type="PANTHER" id="PTHR32438">
    <property type="entry name" value="4-ALPHA-GLUCANOTRANSFERASE DPE1, CHLOROPLASTIC/AMYLOPLASTIC"/>
    <property type="match status" value="1"/>
</dbReference>
<dbReference type="Proteomes" id="UP000606193">
    <property type="component" value="Unassembled WGS sequence"/>
</dbReference>
<dbReference type="EMBL" id="JACRSX010000018">
    <property type="protein sequence ID" value="MBC8563217.1"/>
    <property type="molecule type" value="Genomic_DNA"/>
</dbReference>
<dbReference type="NCBIfam" id="NF011080">
    <property type="entry name" value="PRK14508.1-3"/>
    <property type="match status" value="1"/>
</dbReference>
<dbReference type="EC" id="2.4.1.25" evidence="3 10"/>
<protein>
    <recommendedName>
        <fullName evidence="4 10">4-alpha-glucanotransferase</fullName>
        <ecNumber evidence="3 10">2.4.1.25</ecNumber>
    </recommendedName>
    <alternativeName>
        <fullName evidence="8 10">Amylomaltase</fullName>
    </alternativeName>
    <alternativeName>
        <fullName evidence="9 10">Disproportionating enzyme</fullName>
    </alternativeName>
</protein>
<dbReference type="GO" id="GO:0004134">
    <property type="term" value="F:4-alpha-glucanotransferase activity"/>
    <property type="evidence" value="ECO:0007669"/>
    <property type="project" value="UniProtKB-EC"/>
</dbReference>